<dbReference type="InterPro" id="IPR035984">
    <property type="entry name" value="Acyl-CoA-binding_sf"/>
</dbReference>
<dbReference type="Gene3D" id="1.20.80.10">
    <property type="match status" value="1"/>
</dbReference>
<proteinExistence type="evidence at transcript level"/>
<dbReference type="PANTHER" id="PTHR23310:SF62">
    <property type="entry name" value="ACYL-COA BINDING PROTEIN 1, ISOFORM A"/>
    <property type="match status" value="1"/>
</dbReference>
<dbReference type="PRINTS" id="PR00689">
    <property type="entry name" value="ACOABINDINGP"/>
</dbReference>
<evidence type="ECO:0000313" key="4">
    <source>
        <dbReference type="EMBL" id="JAC17555.1"/>
    </source>
</evidence>
<dbReference type="GO" id="GO:0000062">
    <property type="term" value="F:fatty-acyl-CoA binding"/>
    <property type="evidence" value="ECO:0007669"/>
    <property type="project" value="InterPro"/>
</dbReference>
<dbReference type="AlphaFoldDB" id="A0A023F8D5"/>
<organism evidence="4">
    <name type="scientific">Triatoma infestans</name>
    <name type="common">Assassin bug</name>
    <dbReference type="NCBI Taxonomy" id="30076"/>
    <lineage>
        <taxon>Eukaryota</taxon>
        <taxon>Metazoa</taxon>
        <taxon>Ecdysozoa</taxon>
        <taxon>Arthropoda</taxon>
        <taxon>Hexapoda</taxon>
        <taxon>Insecta</taxon>
        <taxon>Pterygota</taxon>
        <taxon>Neoptera</taxon>
        <taxon>Paraneoptera</taxon>
        <taxon>Hemiptera</taxon>
        <taxon>Heteroptera</taxon>
        <taxon>Panheteroptera</taxon>
        <taxon>Cimicomorpha</taxon>
        <taxon>Reduviidae</taxon>
        <taxon>Triatominae</taxon>
        <taxon>Triatoma</taxon>
    </lineage>
</organism>
<dbReference type="GO" id="GO:0019915">
    <property type="term" value="P:lipid storage"/>
    <property type="evidence" value="ECO:0007669"/>
    <property type="project" value="UniProtKB-ARBA"/>
</dbReference>
<evidence type="ECO:0000259" key="3">
    <source>
        <dbReference type="PROSITE" id="PS51228"/>
    </source>
</evidence>
<dbReference type="GO" id="GO:0006631">
    <property type="term" value="P:fatty acid metabolic process"/>
    <property type="evidence" value="ECO:0007669"/>
    <property type="project" value="TreeGrafter"/>
</dbReference>
<reference evidence="4" key="1">
    <citation type="journal article" date="2014" name="PLoS Negl. Trop. Dis.">
        <title>An updated insight into the Sialotranscriptome of Triatoma infestans: developmental stage and geographic variations.</title>
        <authorList>
            <person name="Schwarz A."/>
            <person name="Medrano-Mercado N."/>
            <person name="Schaub G.A."/>
            <person name="Struchiner C.J."/>
            <person name="Bargues M.D."/>
            <person name="Levy M.Z."/>
            <person name="Ribeiro J.M."/>
        </authorList>
    </citation>
    <scope>NUCLEOTIDE SEQUENCE</scope>
    <source>
        <strain evidence="4">Chile</strain>
        <tissue evidence="4">Salivary glands</tissue>
    </source>
</reference>
<comment type="similarity">
    <text evidence="1">Belongs to the ACBP family.</text>
</comment>
<dbReference type="PROSITE" id="PS51228">
    <property type="entry name" value="ACB_2"/>
    <property type="match status" value="1"/>
</dbReference>
<feature type="domain" description="ACB" evidence="3">
    <location>
        <begin position="3"/>
        <end position="87"/>
    </location>
</feature>
<evidence type="ECO:0000256" key="2">
    <source>
        <dbReference type="ARBA" id="ARBA00023121"/>
    </source>
</evidence>
<evidence type="ECO:0000256" key="1">
    <source>
        <dbReference type="ARBA" id="ARBA00005567"/>
    </source>
</evidence>
<dbReference type="InterPro" id="IPR000582">
    <property type="entry name" value="Acyl-CoA-binding_protein"/>
</dbReference>
<dbReference type="EMBL" id="GBBI01001157">
    <property type="protein sequence ID" value="JAC17555.1"/>
    <property type="molecule type" value="mRNA"/>
</dbReference>
<dbReference type="FunFam" id="1.20.80.10:FF:000010">
    <property type="entry name" value="Acyl-CoA-binding domain-containing protein 5"/>
    <property type="match status" value="1"/>
</dbReference>
<dbReference type="InterPro" id="IPR014352">
    <property type="entry name" value="FERM/acyl-CoA-bd_prot_sf"/>
</dbReference>
<dbReference type="Pfam" id="PF00887">
    <property type="entry name" value="ACBP"/>
    <property type="match status" value="1"/>
</dbReference>
<dbReference type="SUPFAM" id="SSF47027">
    <property type="entry name" value="Acyl-CoA binding protein"/>
    <property type="match status" value="1"/>
</dbReference>
<protein>
    <submittedName>
        <fullName evidence="4">Putative acyl-coa-binding protein 5</fullName>
    </submittedName>
</protein>
<dbReference type="PANTHER" id="PTHR23310">
    <property type="entry name" value="ACYL-COA-BINDING PROTEIN, ACBP"/>
    <property type="match status" value="1"/>
</dbReference>
<keyword evidence="2" id="KW-0446">Lipid-binding</keyword>
<accession>A0A023F8D5</accession>
<sequence length="87" mass="10017">MALVERFNEAAENVKNLTKRPEDEELLELYGLYKQGNFGDNNTAKPGVLDIKGRHKWEAWEKLKGTSKDSAMEKYIAIVKKLLDKYS</sequence>
<name>A0A023F8D5_TRIIF</name>